<organism evidence="1 2">
    <name type="scientific">Pyronema omphalodes (strain CBS 100304)</name>
    <name type="common">Pyronema confluens</name>
    <dbReference type="NCBI Taxonomy" id="1076935"/>
    <lineage>
        <taxon>Eukaryota</taxon>
        <taxon>Fungi</taxon>
        <taxon>Dikarya</taxon>
        <taxon>Ascomycota</taxon>
        <taxon>Pezizomycotina</taxon>
        <taxon>Pezizomycetes</taxon>
        <taxon>Pezizales</taxon>
        <taxon>Pyronemataceae</taxon>
        <taxon>Pyronema</taxon>
    </lineage>
</organism>
<sequence length="40" mass="4767">MPILAWLRRLAGSICHVHIDAWPIQQSFYHSLIPLLSYYR</sequence>
<dbReference type="EMBL" id="HF935234">
    <property type="protein sequence ID" value="CCX05133.1"/>
    <property type="molecule type" value="Genomic_DNA"/>
</dbReference>
<protein>
    <submittedName>
        <fullName evidence="1">Uncharacterized protein</fullName>
    </submittedName>
</protein>
<reference evidence="1 2" key="1">
    <citation type="journal article" date="2013" name="PLoS Genet.">
        <title>The genome and development-dependent transcriptomes of Pyronema confluens: a window into fungal evolution.</title>
        <authorList>
            <person name="Traeger S."/>
            <person name="Altegoer F."/>
            <person name="Freitag M."/>
            <person name="Gabaldon T."/>
            <person name="Kempken F."/>
            <person name="Kumar A."/>
            <person name="Marcet-Houben M."/>
            <person name="Poggeler S."/>
            <person name="Stajich J.E."/>
            <person name="Nowrousian M."/>
        </authorList>
    </citation>
    <scope>NUCLEOTIDE SEQUENCE [LARGE SCALE GENOMIC DNA]</scope>
    <source>
        <strain evidence="2">CBS 100304</strain>
        <tissue evidence="1">Vegetative mycelium</tissue>
    </source>
</reference>
<proteinExistence type="predicted"/>
<evidence type="ECO:0000313" key="2">
    <source>
        <dbReference type="Proteomes" id="UP000018144"/>
    </source>
</evidence>
<accession>U4KUR9</accession>
<dbReference type="AlphaFoldDB" id="U4KUR9"/>
<keyword evidence="2" id="KW-1185">Reference proteome</keyword>
<evidence type="ECO:0000313" key="1">
    <source>
        <dbReference type="EMBL" id="CCX05133.1"/>
    </source>
</evidence>
<gene>
    <name evidence="1" type="ORF">PCON_04720</name>
</gene>
<name>U4KUR9_PYROM</name>
<dbReference type="Proteomes" id="UP000018144">
    <property type="component" value="Unassembled WGS sequence"/>
</dbReference>